<reference evidence="1" key="1">
    <citation type="submission" date="2020-04" db="EMBL/GenBank/DDBJ databases">
        <title>Peptoniphilus sp. nov. isolated from swine feces.</title>
        <authorList>
            <person name="Ryu S.W."/>
        </authorList>
    </citation>
    <scope>NUCLEOTIDE SEQUENCE [LARGE SCALE GENOMIC DNA]</scope>
    <source>
        <strain evidence="1">AGMB00490</strain>
    </source>
</reference>
<organism evidence="1 2">
    <name type="scientific">Peptoniphilus faecalis</name>
    <dbReference type="NCBI Taxonomy" id="2731255"/>
    <lineage>
        <taxon>Bacteria</taxon>
        <taxon>Bacillati</taxon>
        <taxon>Bacillota</taxon>
        <taxon>Tissierellia</taxon>
        <taxon>Tissierellales</taxon>
        <taxon>Peptoniphilaceae</taxon>
        <taxon>Peptoniphilus</taxon>
    </lineage>
</organism>
<dbReference type="Pfam" id="PF09563">
    <property type="entry name" value="RE_LlaJI"/>
    <property type="match status" value="1"/>
</dbReference>
<sequence>MNIQVLKEIRPYSFIELKTMFGKSNEETREILNSLSLMNIVRRLSKDLSNVELYELIDSENLSELNYQMEGNTYVFKFVGIIVVSDICLILYPKYFDNYLKDPKNNFKILKKLISVIRKYESKEQSIGLDGHLNNEKFNLLSLVLETIDIYHEYGLYSNDKQIIEYNGDGEILWEKTINESTAYFSNNLPIYLDTFTTNQENNEQDYFRRLHAAILTESCEKLKDILTILEINQVNISSEGLEKFGTKDYILYKLNQELSTQFITHKQDILKLPRRFIQEDTSKTVSNKISFVGTNSFNLV</sequence>
<proteinExistence type="predicted"/>
<accession>A0A848RIJ7</accession>
<dbReference type="InterPro" id="IPR018579">
    <property type="entry name" value="Restrct_endonuc_II_LlaJI"/>
</dbReference>
<evidence type="ECO:0000313" key="1">
    <source>
        <dbReference type="EMBL" id="NMW85239.1"/>
    </source>
</evidence>
<comment type="caution">
    <text evidence="1">The sequence shown here is derived from an EMBL/GenBank/DDBJ whole genome shotgun (WGS) entry which is preliminary data.</text>
</comment>
<keyword evidence="1" id="KW-0378">Hydrolase</keyword>
<keyword evidence="2" id="KW-1185">Reference proteome</keyword>
<evidence type="ECO:0000313" key="2">
    <source>
        <dbReference type="Proteomes" id="UP000568273"/>
    </source>
</evidence>
<dbReference type="EMBL" id="JABDSR010000007">
    <property type="protein sequence ID" value="NMW85239.1"/>
    <property type="molecule type" value="Genomic_DNA"/>
</dbReference>
<dbReference type="AlphaFoldDB" id="A0A848RIJ7"/>
<protein>
    <submittedName>
        <fullName evidence="1">LlaJI family restriction endonuclease</fullName>
    </submittedName>
</protein>
<dbReference type="Proteomes" id="UP000568273">
    <property type="component" value="Unassembled WGS sequence"/>
</dbReference>
<name>A0A848RIJ7_9FIRM</name>
<gene>
    <name evidence="1" type="ORF">HKO22_05725</name>
</gene>
<keyword evidence="1" id="KW-0255">Endonuclease</keyword>
<dbReference type="GO" id="GO:0004519">
    <property type="term" value="F:endonuclease activity"/>
    <property type="evidence" value="ECO:0007669"/>
    <property type="project" value="UniProtKB-KW"/>
</dbReference>
<keyword evidence="1" id="KW-0540">Nuclease</keyword>